<organism evidence="2 3">
    <name type="scientific">Linnemannia gamsii</name>
    <dbReference type="NCBI Taxonomy" id="64522"/>
    <lineage>
        <taxon>Eukaryota</taxon>
        <taxon>Fungi</taxon>
        <taxon>Fungi incertae sedis</taxon>
        <taxon>Mucoromycota</taxon>
        <taxon>Mortierellomycotina</taxon>
        <taxon>Mortierellomycetes</taxon>
        <taxon>Mortierellales</taxon>
        <taxon>Mortierellaceae</taxon>
        <taxon>Linnemannia</taxon>
    </lineage>
</organism>
<keyword evidence="3" id="KW-1185">Reference proteome</keyword>
<name>A0A9P6UF15_9FUNG</name>
<feature type="compositionally biased region" description="Basic and acidic residues" evidence="1">
    <location>
        <begin position="59"/>
        <end position="73"/>
    </location>
</feature>
<gene>
    <name evidence="2" type="ORF">BGZ97_007741</name>
</gene>
<comment type="caution">
    <text evidence="2">The sequence shown here is derived from an EMBL/GenBank/DDBJ whole genome shotgun (WGS) entry which is preliminary data.</text>
</comment>
<accession>A0A9P6UF15</accession>
<dbReference type="EMBL" id="JAAAIN010003461">
    <property type="protein sequence ID" value="KAG0285601.1"/>
    <property type="molecule type" value="Genomic_DNA"/>
</dbReference>
<feature type="compositionally biased region" description="Low complexity" evidence="1">
    <location>
        <begin position="91"/>
        <end position="105"/>
    </location>
</feature>
<dbReference type="AlphaFoldDB" id="A0A9P6UF15"/>
<evidence type="ECO:0000313" key="2">
    <source>
        <dbReference type="EMBL" id="KAG0285601.1"/>
    </source>
</evidence>
<evidence type="ECO:0000313" key="3">
    <source>
        <dbReference type="Proteomes" id="UP000823405"/>
    </source>
</evidence>
<sequence>MLARYLKAPTIKLYREFEQYQKNKGNLFWTQRAVQVSTAVTTNETTVVVQKAESKKAQLEYERQVVDSEKPSMENELIDDSDNSERDTESKSTSTGPPPGSASEPFEVDDTIEDVEQILLTPMKATPFYSLIQYAFNKAQGKNADLPQVPESFSTPNI</sequence>
<dbReference type="Proteomes" id="UP000823405">
    <property type="component" value="Unassembled WGS sequence"/>
</dbReference>
<feature type="region of interest" description="Disordered" evidence="1">
    <location>
        <begin position="59"/>
        <end position="113"/>
    </location>
</feature>
<proteinExistence type="predicted"/>
<reference evidence="2" key="1">
    <citation type="journal article" date="2020" name="Fungal Divers.">
        <title>Resolving the Mortierellaceae phylogeny through synthesis of multi-gene phylogenetics and phylogenomics.</title>
        <authorList>
            <person name="Vandepol N."/>
            <person name="Liber J."/>
            <person name="Desiro A."/>
            <person name="Na H."/>
            <person name="Kennedy M."/>
            <person name="Barry K."/>
            <person name="Grigoriev I.V."/>
            <person name="Miller A.N."/>
            <person name="O'Donnell K."/>
            <person name="Stajich J.E."/>
            <person name="Bonito G."/>
        </authorList>
    </citation>
    <scope>NUCLEOTIDE SEQUENCE</scope>
    <source>
        <strain evidence="2">NVP60</strain>
    </source>
</reference>
<evidence type="ECO:0000256" key="1">
    <source>
        <dbReference type="SAM" id="MobiDB-lite"/>
    </source>
</evidence>
<protein>
    <submittedName>
        <fullName evidence="2">Uncharacterized protein</fullName>
    </submittedName>
</protein>